<dbReference type="PANTHER" id="PTHR23080">
    <property type="entry name" value="THAP DOMAIN PROTEIN"/>
    <property type="match status" value="1"/>
</dbReference>
<name>A0A6G8S7D9_9GAMM</name>
<feature type="domain" description="Transposase IS4-like" evidence="5">
    <location>
        <begin position="115"/>
        <end position="266"/>
    </location>
</feature>
<evidence type="ECO:0000256" key="4">
    <source>
        <dbReference type="ARBA" id="ARBA00023172"/>
    </source>
</evidence>
<dbReference type="Proteomes" id="UP000501939">
    <property type="component" value="Chromosome"/>
</dbReference>
<keyword evidence="8" id="KW-1185">Reference proteome</keyword>
<dbReference type="NCBIfam" id="NF033581">
    <property type="entry name" value="transpos_IS5_4"/>
    <property type="match status" value="1"/>
</dbReference>
<evidence type="ECO:0000259" key="5">
    <source>
        <dbReference type="Pfam" id="PF01609"/>
    </source>
</evidence>
<dbReference type="InterPro" id="IPR027805">
    <property type="entry name" value="Transposase_HTH_dom"/>
</dbReference>
<dbReference type="InterPro" id="IPR002559">
    <property type="entry name" value="Transposase_11"/>
</dbReference>
<sequence>MRYQKLNHFSDSEFKRLVGVPRQVFTEMVEVLAKAESLKKKSGRPHTLALEDQLLLTLNYLRNYNTQLELAAHYHIAESNVNRTIKKVEDALMKSRRFTLPKRSITTADEHFNWVIIDATECSIERPKKNQSKFYSGKKKKHTLKAQVIYHPKSKQIIGLDLSSGSQHDIKLARKTIAKFKHCEYVITDLGYHGLEERGFKLLTPIKKKKNYALSDIEKKYNKIIGEIRIVIEHINRQLKTFRILSERYRNRRKRFGLRINLIAALANRINLQ</sequence>
<dbReference type="EMBL" id="CP049916">
    <property type="protein sequence ID" value="QIO09968.1"/>
    <property type="molecule type" value="Genomic_DNA"/>
</dbReference>
<organism evidence="7 8">
    <name type="scientific">Acinetobacter lanii</name>
    <dbReference type="NCBI Taxonomy" id="2715163"/>
    <lineage>
        <taxon>Bacteria</taxon>
        <taxon>Pseudomonadati</taxon>
        <taxon>Pseudomonadota</taxon>
        <taxon>Gammaproteobacteria</taxon>
        <taxon>Moraxellales</taxon>
        <taxon>Moraxellaceae</taxon>
        <taxon>Acinetobacter</taxon>
    </lineage>
</organism>
<comment type="similarity">
    <text evidence="1">Belongs to the transposase 11 family.</text>
</comment>
<keyword evidence="4" id="KW-0233">DNA recombination</keyword>
<dbReference type="InterPro" id="IPR047959">
    <property type="entry name" value="Transpos_IS5"/>
</dbReference>
<evidence type="ECO:0000256" key="2">
    <source>
        <dbReference type="ARBA" id="ARBA00022578"/>
    </source>
</evidence>
<dbReference type="GO" id="GO:0004803">
    <property type="term" value="F:transposase activity"/>
    <property type="evidence" value="ECO:0007669"/>
    <property type="project" value="InterPro"/>
</dbReference>
<evidence type="ECO:0000313" key="8">
    <source>
        <dbReference type="Proteomes" id="UP000501939"/>
    </source>
</evidence>
<dbReference type="KEGG" id="alj:G8D99_13715"/>
<dbReference type="GO" id="GO:0003677">
    <property type="term" value="F:DNA binding"/>
    <property type="evidence" value="ECO:0007669"/>
    <property type="project" value="UniProtKB-KW"/>
</dbReference>
<evidence type="ECO:0000313" key="7">
    <source>
        <dbReference type="EMBL" id="QIO09968.1"/>
    </source>
</evidence>
<keyword evidence="3" id="KW-0238">DNA-binding</keyword>
<evidence type="ECO:0000256" key="1">
    <source>
        <dbReference type="ARBA" id="ARBA00010075"/>
    </source>
</evidence>
<dbReference type="GO" id="GO:0006313">
    <property type="term" value="P:DNA transposition"/>
    <property type="evidence" value="ECO:0007669"/>
    <property type="project" value="InterPro"/>
</dbReference>
<reference evidence="7 8" key="1">
    <citation type="submission" date="2020-03" db="EMBL/GenBank/DDBJ databases">
        <authorList>
            <person name="Zhu W."/>
        </authorList>
    </citation>
    <scope>NUCLEOTIDE SEQUENCE [LARGE SCALE GENOMIC DNA]</scope>
    <source>
        <strain evidence="7 8">185</strain>
    </source>
</reference>
<dbReference type="Pfam" id="PF13613">
    <property type="entry name" value="HTH_Tnp_4"/>
    <property type="match status" value="1"/>
</dbReference>
<proteinExistence type="inferred from homology"/>
<evidence type="ECO:0000259" key="6">
    <source>
        <dbReference type="Pfam" id="PF13613"/>
    </source>
</evidence>
<accession>A0A6G8S7D9</accession>
<feature type="domain" description="Transposase Helix-turn-helix" evidence="6">
    <location>
        <begin position="47"/>
        <end position="94"/>
    </location>
</feature>
<dbReference type="Pfam" id="PF01609">
    <property type="entry name" value="DDE_Tnp_1"/>
    <property type="match status" value="1"/>
</dbReference>
<dbReference type="RefSeq" id="WP_166326846.1">
    <property type="nucleotide sequence ID" value="NZ_CP049916.1"/>
</dbReference>
<evidence type="ECO:0000256" key="3">
    <source>
        <dbReference type="ARBA" id="ARBA00023125"/>
    </source>
</evidence>
<dbReference type="AlphaFoldDB" id="A0A6G8S7D9"/>
<keyword evidence="2" id="KW-0815">Transposition</keyword>
<gene>
    <name evidence="7" type="ORF">G8D99_13715</name>
</gene>
<protein>
    <submittedName>
        <fullName evidence="7">IS5 family transposase</fullName>
    </submittedName>
</protein>